<reference evidence="2" key="1">
    <citation type="submission" date="2021-01" db="EMBL/GenBank/DDBJ databases">
        <title>Marivirga aurantiaca sp. nov., isolated from intertidal surface sediments.</title>
        <authorList>
            <person name="Zhang M."/>
        </authorList>
    </citation>
    <scope>NUCLEOTIDE SEQUENCE</scope>
    <source>
        <strain evidence="2">S37H4</strain>
    </source>
</reference>
<evidence type="ECO:0008006" key="4">
    <source>
        <dbReference type="Google" id="ProtNLM"/>
    </source>
</evidence>
<dbReference type="EMBL" id="JAEQBW010000007">
    <property type="protein sequence ID" value="MBK6266368.1"/>
    <property type="molecule type" value="Genomic_DNA"/>
</dbReference>
<accession>A0A935CCW9</accession>
<proteinExistence type="predicted"/>
<evidence type="ECO:0000256" key="1">
    <source>
        <dbReference type="SAM" id="SignalP"/>
    </source>
</evidence>
<feature type="chain" id="PRO_5037058591" description="DUF1735 domain-containing protein" evidence="1">
    <location>
        <begin position="25"/>
        <end position="183"/>
    </location>
</feature>
<dbReference type="RefSeq" id="WP_201432045.1">
    <property type="nucleotide sequence ID" value="NZ_JAEQBW010000007.1"/>
</dbReference>
<feature type="signal peptide" evidence="1">
    <location>
        <begin position="1"/>
        <end position="24"/>
    </location>
</feature>
<gene>
    <name evidence="2" type="ORF">JKA74_15085</name>
</gene>
<comment type="caution">
    <text evidence="2">The sequence shown here is derived from an EMBL/GenBank/DDBJ whole genome shotgun (WGS) entry which is preliminary data.</text>
</comment>
<keyword evidence="1" id="KW-0732">Signal</keyword>
<dbReference type="PROSITE" id="PS51257">
    <property type="entry name" value="PROKAR_LIPOPROTEIN"/>
    <property type="match status" value="1"/>
</dbReference>
<sequence length="183" mass="20154">MNTLKNLLIYSVSLVALFSLTAISCEDLSEEVTVDVPTDITKTFRVSSTETGDFVIVEEVDVSSDEFNERREQMKDFTVDSFNFAVVDNLAEGSGIPTDLQLQFYAGQTRVSTGSGVLSGSTFEEQLNSLDPEYVRQLKEVVEVYVLDDPNPFMEITLTGNAGAPMDYTITFTMKATIEAGVQ</sequence>
<evidence type="ECO:0000313" key="3">
    <source>
        <dbReference type="Proteomes" id="UP000611723"/>
    </source>
</evidence>
<organism evidence="2 3">
    <name type="scientific">Marivirga aurantiaca</name>
    <dbReference type="NCBI Taxonomy" id="2802615"/>
    <lineage>
        <taxon>Bacteria</taxon>
        <taxon>Pseudomonadati</taxon>
        <taxon>Bacteroidota</taxon>
        <taxon>Cytophagia</taxon>
        <taxon>Cytophagales</taxon>
        <taxon>Marivirgaceae</taxon>
        <taxon>Marivirga</taxon>
    </lineage>
</organism>
<dbReference type="Proteomes" id="UP000611723">
    <property type="component" value="Unassembled WGS sequence"/>
</dbReference>
<name>A0A935CCW9_9BACT</name>
<protein>
    <recommendedName>
        <fullName evidence="4">DUF1735 domain-containing protein</fullName>
    </recommendedName>
</protein>
<keyword evidence="3" id="KW-1185">Reference proteome</keyword>
<evidence type="ECO:0000313" key="2">
    <source>
        <dbReference type="EMBL" id="MBK6266368.1"/>
    </source>
</evidence>
<dbReference type="AlphaFoldDB" id="A0A935CCW9"/>